<proteinExistence type="predicted"/>
<protein>
    <submittedName>
        <fullName evidence="1">Uncharacterized protein</fullName>
    </submittedName>
</protein>
<reference evidence="1" key="1">
    <citation type="journal article" date="2020" name="Nature">
        <title>Giant virus diversity and host interactions through global metagenomics.</title>
        <authorList>
            <person name="Schulz F."/>
            <person name="Roux S."/>
            <person name="Paez-Espino D."/>
            <person name="Jungbluth S."/>
            <person name="Walsh D.A."/>
            <person name="Denef V.J."/>
            <person name="McMahon K.D."/>
            <person name="Konstantinidis K.T."/>
            <person name="Eloe-Fadrosh E.A."/>
            <person name="Kyrpides N.C."/>
            <person name="Woyke T."/>
        </authorList>
    </citation>
    <scope>NUCLEOTIDE SEQUENCE</scope>
    <source>
        <strain evidence="1">GVMAG-M-3300023109-53</strain>
    </source>
</reference>
<dbReference type="EMBL" id="MN739503">
    <property type="protein sequence ID" value="QHT08892.1"/>
    <property type="molecule type" value="Genomic_DNA"/>
</dbReference>
<organism evidence="1">
    <name type="scientific">viral metagenome</name>
    <dbReference type="NCBI Taxonomy" id="1070528"/>
    <lineage>
        <taxon>unclassified sequences</taxon>
        <taxon>metagenomes</taxon>
        <taxon>organismal metagenomes</taxon>
    </lineage>
</organism>
<evidence type="ECO:0000313" key="1">
    <source>
        <dbReference type="EMBL" id="QHT08892.1"/>
    </source>
</evidence>
<dbReference type="AlphaFoldDB" id="A0A6C0CXJ4"/>
<name>A0A6C0CXJ4_9ZZZZ</name>
<accession>A0A6C0CXJ4</accession>
<sequence>MELFSEELNDNYFHMRDIDVILDEFYDLLEKSEEYIKKRKKGPCFKYNITKISKISDIPMSSMNDSYFFPKQIQSYINDNSLYNLHFNCKIKGREITVNFIIFHEIKQKDLFKINKQIQMIYMWMYIIEHFSLNTCSKQLDLYIYFTPFEKKLPNNQLITLATEHVNSGYTTGCKENTEIVLYRNEEWFKVFIHETFHNFGLDFSDMNLSSINRRLKDHFNVNVEFNLYESYCETWARIINTIFYSYFSVIDNLNPKKKYFKTQFYLNIKKEAFHSLYQLLKILKFQDLNYKLITEKKEENIQICNHLYGEKSSVFSYYIITGLLINNFGDFLLWCKKNNNILLMFKKTPGNLDKYLELVGNCKKNTFIKKNIKQMEKAMSDKDSQIDDSLRMTHLDMNIIFMN</sequence>